<dbReference type="STRING" id="1088818.A0A2I0B6L9"/>
<dbReference type="OrthoDB" id="786283at2759"/>
<dbReference type="InterPro" id="IPR036691">
    <property type="entry name" value="Endo/exonu/phosph_ase_sf"/>
</dbReference>
<protein>
    <recommendedName>
        <fullName evidence="3">Endonuclease/exonuclease/phosphatase domain-containing protein</fullName>
    </recommendedName>
</protein>
<dbReference type="SUPFAM" id="SSF56219">
    <property type="entry name" value="DNase I-like"/>
    <property type="match status" value="1"/>
</dbReference>
<keyword evidence="2" id="KW-1185">Reference proteome</keyword>
<dbReference type="AlphaFoldDB" id="A0A2I0B6L9"/>
<evidence type="ECO:0000313" key="2">
    <source>
        <dbReference type="Proteomes" id="UP000236161"/>
    </source>
</evidence>
<name>A0A2I0B6L9_9ASPA</name>
<gene>
    <name evidence="1" type="ORF">AXF42_Ash005344</name>
</gene>
<dbReference type="PANTHER" id="PTHR33710">
    <property type="entry name" value="BNAC02G09200D PROTEIN"/>
    <property type="match status" value="1"/>
</dbReference>
<organism evidence="1 2">
    <name type="scientific">Apostasia shenzhenica</name>
    <dbReference type="NCBI Taxonomy" id="1088818"/>
    <lineage>
        <taxon>Eukaryota</taxon>
        <taxon>Viridiplantae</taxon>
        <taxon>Streptophyta</taxon>
        <taxon>Embryophyta</taxon>
        <taxon>Tracheophyta</taxon>
        <taxon>Spermatophyta</taxon>
        <taxon>Magnoliopsida</taxon>
        <taxon>Liliopsida</taxon>
        <taxon>Asparagales</taxon>
        <taxon>Orchidaceae</taxon>
        <taxon>Apostasioideae</taxon>
        <taxon>Apostasia</taxon>
    </lineage>
</organism>
<accession>A0A2I0B6L9</accession>
<sequence length="218" mass="25347">MMNFKLLFWNIRGVGNNATIGILKDYILCNHISFTALAEPKTQKTNIQHIGRRLGYDNFLASNSNSFWIFWNQDWTCEVLLDSNQALFLKEPKLEERIGGNLPNFHAMNDFNNAIMEAGLEDAEYSGNPYTWSNSRLSERIDRAFINNVWISHFNDTVISHLDRIGSDHAPILIEVKDNNYKGKPSFRFQNMWCKHKDFLEVVRNSWEQPINSNCPLT</sequence>
<evidence type="ECO:0000313" key="1">
    <source>
        <dbReference type="EMBL" id="PKA63449.1"/>
    </source>
</evidence>
<dbReference type="PANTHER" id="PTHR33710:SF71">
    <property type="entry name" value="ENDONUCLEASE_EXONUCLEASE_PHOSPHATASE DOMAIN-CONTAINING PROTEIN"/>
    <property type="match status" value="1"/>
</dbReference>
<dbReference type="EMBL" id="KZ451908">
    <property type="protein sequence ID" value="PKA63449.1"/>
    <property type="molecule type" value="Genomic_DNA"/>
</dbReference>
<reference evidence="1 2" key="1">
    <citation type="journal article" date="2017" name="Nature">
        <title>The Apostasia genome and the evolution of orchids.</title>
        <authorList>
            <person name="Zhang G.Q."/>
            <person name="Liu K.W."/>
            <person name="Li Z."/>
            <person name="Lohaus R."/>
            <person name="Hsiao Y.Y."/>
            <person name="Niu S.C."/>
            <person name="Wang J.Y."/>
            <person name="Lin Y.C."/>
            <person name="Xu Q."/>
            <person name="Chen L.J."/>
            <person name="Yoshida K."/>
            <person name="Fujiwara S."/>
            <person name="Wang Z.W."/>
            <person name="Zhang Y.Q."/>
            <person name="Mitsuda N."/>
            <person name="Wang M."/>
            <person name="Liu G.H."/>
            <person name="Pecoraro L."/>
            <person name="Huang H.X."/>
            <person name="Xiao X.J."/>
            <person name="Lin M."/>
            <person name="Wu X.Y."/>
            <person name="Wu W.L."/>
            <person name="Chen Y.Y."/>
            <person name="Chang S.B."/>
            <person name="Sakamoto S."/>
            <person name="Ohme-Takagi M."/>
            <person name="Yagi M."/>
            <person name="Zeng S.J."/>
            <person name="Shen C.Y."/>
            <person name="Yeh C.M."/>
            <person name="Luo Y.B."/>
            <person name="Tsai W.C."/>
            <person name="Van de Peer Y."/>
            <person name="Liu Z.J."/>
        </authorList>
    </citation>
    <scope>NUCLEOTIDE SEQUENCE [LARGE SCALE GENOMIC DNA]</scope>
    <source>
        <strain evidence="2">cv. Shenzhen</strain>
        <tissue evidence="1">Stem</tissue>
    </source>
</reference>
<dbReference type="Gene3D" id="3.60.10.10">
    <property type="entry name" value="Endonuclease/exonuclease/phosphatase"/>
    <property type="match status" value="1"/>
</dbReference>
<evidence type="ECO:0008006" key="3">
    <source>
        <dbReference type="Google" id="ProtNLM"/>
    </source>
</evidence>
<proteinExistence type="predicted"/>
<dbReference type="Proteomes" id="UP000236161">
    <property type="component" value="Unassembled WGS sequence"/>
</dbReference>